<dbReference type="PRINTS" id="PR01959">
    <property type="entry name" value="SBIMPHPHTASE"/>
</dbReference>
<dbReference type="FunFam" id="3.30.540.10:FF:000003">
    <property type="entry name" value="Inositol-1-monophosphatase"/>
    <property type="match status" value="1"/>
</dbReference>
<dbReference type="Gene3D" id="3.30.540.10">
    <property type="entry name" value="Fructose-1,6-Bisphosphatase, subunit A, domain 1"/>
    <property type="match status" value="1"/>
</dbReference>
<evidence type="ECO:0000256" key="9">
    <source>
        <dbReference type="RuleBase" id="RU364068"/>
    </source>
</evidence>
<evidence type="ECO:0000256" key="6">
    <source>
        <dbReference type="ARBA" id="ARBA00022814"/>
    </source>
</evidence>
<comment type="cofactor">
    <cofactor evidence="2 8 9">
        <name>Mg(2+)</name>
        <dbReference type="ChEBI" id="CHEBI:18420"/>
    </cofactor>
</comment>
<evidence type="ECO:0000256" key="7">
    <source>
        <dbReference type="ARBA" id="ARBA00022842"/>
    </source>
</evidence>
<evidence type="ECO:0000313" key="11">
    <source>
        <dbReference type="Proteomes" id="UP000027192"/>
    </source>
</evidence>
<dbReference type="GO" id="GO:0031564">
    <property type="term" value="P:transcription antitermination"/>
    <property type="evidence" value="ECO:0007669"/>
    <property type="project" value="UniProtKB-KW"/>
</dbReference>
<gene>
    <name evidence="10" type="ORF">EA58_09355</name>
</gene>
<dbReference type="PRINTS" id="PR00377">
    <property type="entry name" value="IMPHPHTASES"/>
</dbReference>
<evidence type="ECO:0000313" key="10">
    <source>
        <dbReference type="EMBL" id="KDM91922.1"/>
    </source>
</evidence>
<evidence type="ECO:0000256" key="3">
    <source>
        <dbReference type="ARBA" id="ARBA00009759"/>
    </source>
</evidence>
<dbReference type="STRING" id="1654360.EA58_09355"/>
<dbReference type="EMBL" id="JMIB01000017">
    <property type="protein sequence ID" value="KDM91922.1"/>
    <property type="molecule type" value="Genomic_DNA"/>
</dbReference>
<keyword evidence="4 8" id="KW-0479">Metal-binding</keyword>
<dbReference type="PANTHER" id="PTHR20854">
    <property type="entry name" value="INOSITOL MONOPHOSPHATASE"/>
    <property type="match status" value="1"/>
</dbReference>
<dbReference type="InterPro" id="IPR000760">
    <property type="entry name" value="Inositol_monophosphatase-like"/>
</dbReference>
<dbReference type="NCBIfam" id="NF008027">
    <property type="entry name" value="PRK10757.1"/>
    <property type="match status" value="1"/>
</dbReference>
<keyword evidence="5 9" id="KW-0378">Hydrolase</keyword>
<dbReference type="SUPFAM" id="SSF56655">
    <property type="entry name" value="Carbohydrate phosphatase"/>
    <property type="match status" value="1"/>
</dbReference>
<dbReference type="GO" id="GO:0006020">
    <property type="term" value="P:inositol metabolic process"/>
    <property type="evidence" value="ECO:0007669"/>
    <property type="project" value="TreeGrafter"/>
</dbReference>
<dbReference type="Gene3D" id="3.40.190.80">
    <property type="match status" value="1"/>
</dbReference>
<evidence type="ECO:0000256" key="8">
    <source>
        <dbReference type="PIRSR" id="PIRSR600760-2"/>
    </source>
</evidence>
<dbReference type="Pfam" id="PF00459">
    <property type="entry name" value="Inositol_P"/>
    <property type="match status" value="1"/>
</dbReference>
<dbReference type="EC" id="3.1.3.25" evidence="9"/>
<dbReference type="GO" id="GO:0046872">
    <property type="term" value="F:metal ion binding"/>
    <property type="evidence" value="ECO:0007669"/>
    <property type="project" value="UniProtKB-KW"/>
</dbReference>
<comment type="catalytic activity">
    <reaction evidence="1 9">
        <text>a myo-inositol phosphate + H2O = myo-inositol + phosphate</text>
        <dbReference type="Rhea" id="RHEA:24056"/>
        <dbReference type="ChEBI" id="CHEBI:15377"/>
        <dbReference type="ChEBI" id="CHEBI:17268"/>
        <dbReference type="ChEBI" id="CHEBI:43474"/>
        <dbReference type="ChEBI" id="CHEBI:84139"/>
        <dbReference type="EC" id="3.1.3.25"/>
    </reaction>
</comment>
<comment type="similarity">
    <text evidence="3 9">Belongs to the inositol monophosphatase superfamily.</text>
</comment>
<dbReference type="InterPro" id="IPR033942">
    <property type="entry name" value="IMPase"/>
</dbReference>
<dbReference type="PANTHER" id="PTHR20854:SF4">
    <property type="entry name" value="INOSITOL-1-MONOPHOSPHATASE-RELATED"/>
    <property type="match status" value="1"/>
</dbReference>
<dbReference type="PROSITE" id="PS00629">
    <property type="entry name" value="IMP_1"/>
    <property type="match status" value="1"/>
</dbReference>
<reference evidence="10 11" key="1">
    <citation type="submission" date="2014-04" db="EMBL/GenBank/DDBJ databases">
        <title>Draft genome sequence of Photobacterium halotolerans S2753: a solonamide, ngercheumicin and holomycin producer.</title>
        <authorList>
            <person name="Machado H.R."/>
            <person name="Gram L."/>
        </authorList>
    </citation>
    <scope>NUCLEOTIDE SEQUENCE [LARGE SCALE GENOMIC DNA]</scope>
    <source>
        <strain evidence="10 11">S2753</strain>
    </source>
</reference>
<dbReference type="InterPro" id="IPR022337">
    <property type="entry name" value="Inositol_monophosphatase_SuhB"/>
</dbReference>
<dbReference type="CDD" id="cd01639">
    <property type="entry name" value="IMPase"/>
    <property type="match status" value="1"/>
</dbReference>
<dbReference type="AlphaFoldDB" id="A0A066RW44"/>
<dbReference type="GO" id="GO:0008934">
    <property type="term" value="F:inositol monophosphate 1-phosphatase activity"/>
    <property type="evidence" value="ECO:0007669"/>
    <property type="project" value="InterPro"/>
</dbReference>
<keyword evidence="11" id="KW-1185">Reference proteome</keyword>
<sequence>MHPMLNIAIRAVRKAGDHVAKSLEKPQGIEVSKKGNDVVTNIDKEAEAIIIDTILKSYPDHCIVGAESGTKEGRDKECQWIIDPVDGTQNFVRGLPHFAISVALRMRGRTEIAAVYDPSRNELFTATRGSGAQLNSQRIRASQPRNLTGTILATSLPFAAKQHAESFAKIQHAMFVECDDMRQSGSTSLDLCYLAAGRVDGVFKLGQKPWEMAAGELIAREAGAICTDFTGNTNYLTSGNIVAGNVRVVKPILTKIREHGSEALNK</sequence>
<evidence type="ECO:0000256" key="1">
    <source>
        <dbReference type="ARBA" id="ARBA00001033"/>
    </source>
</evidence>
<dbReference type="RefSeq" id="WP_036751521.1">
    <property type="nucleotide sequence ID" value="NZ_JAGSGC010000001.1"/>
</dbReference>
<evidence type="ECO:0000256" key="5">
    <source>
        <dbReference type="ARBA" id="ARBA00022801"/>
    </source>
</evidence>
<keyword evidence="6" id="KW-0805">Transcription regulation</keyword>
<protein>
    <recommendedName>
        <fullName evidence="9">Inositol-1-monophosphatase</fullName>
        <ecNumber evidence="9">3.1.3.25</ecNumber>
    </recommendedName>
</protein>
<accession>A0A066RW44</accession>
<feature type="binding site" evidence="8">
    <location>
        <position position="83"/>
    </location>
    <ligand>
        <name>Mg(2+)</name>
        <dbReference type="ChEBI" id="CHEBI:18420"/>
        <label>1</label>
        <note>catalytic</note>
    </ligand>
</feature>
<organism evidence="10 11">
    <name type="scientific">Photobacterium galatheae</name>
    <dbReference type="NCBI Taxonomy" id="1654360"/>
    <lineage>
        <taxon>Bacteria</taxon>
        <taxon>Pseudomonadati</taxon>
        <taxon>Pseudomonadota</taxon>
        <taxon>Gammaproteobacteria</taxon>
        <taxon>Vibrionales</taxon>
        <taxon>Vibrionaceae</taxon>
        <taxon>Photobacterium</taxon>
    </lineage>
</organism>
<dbReference type="Proteomes" id="UP000027192">
    <property type="component" value="Unassembled WGS sequence"/>
</dbReference>
<dbReference type="GO" id="GO:0007165">
    <property type="term" value="P:signal transduction"/>
    <property type="evidence" value="ECO:0007669"/>
    <property type="project" value="TreeGrafter"/>
</dbReference>
<evidence type="ECO:0000256" key="4">
    <source>
        <dbReference type="ARBA" id="ARBA00022723"/>
    </source>
</evidence>
<dbReference type="OrthoDB" id="9785695at2"/>
<keyword evidence="6" id="KW-0889">Transcription antitermination</keyword>
<keyword evidence="7 8" id="KW-0460">Magnesium</keyword>
<proteinExistence type="inferred from homology"/>
<keyword evidence="6" id="KW-0804">Transcription</keyword>
<comment type="caution">
    <text evidence="10">The sequence shown here is derived from an EMBL/GenBank/DDBJ whole genome shotgun (WGS) entry which is preliminary data.</text>
</comment>
<name>A0A066RW44_9GAMM</name>
<evidence type="ECO:0000256" key="2">
    <source>
        <dbReference type="ARBA" id="ARBA00001946"/>
    </source>
</evidence>
<dbReference type="InterPro" id="IPR020583">
    <property type="entry name" value="Inositol_monoP_metal-BS"/>
</dbReference>
<feature type="binding site" evidence="8">
    <location>
        <position position="86"/>
    </location>
    <ligand>
        <name>Mg(2+)</name>
        <dbReference type="ChEBI" id="CHEBI:18420"/>
        <label>1</label>
        <note>catalytic</note>
    </ligand>
</feature>